<sequence length="375" mass="40520">MFASEALESRIHQLESQLAAHVNAPMHGMEGIDETILAAASADFNWQDTPPPPINLDTAFANSFDASRINIGEFSQSTMPTIAINQCEHVPNVASPLESPVPSFWSGTTRASSPDMPPTSVPPQFASIPPHLLGGKPSTSPLEPHTAPSWEFMAQMQPGQKTAGRSRSHSRNTSHSSASLVSDDQAMSPIPEVDDDLMPFAASAPRLPRHGVFAPSPAPPSTHSSYTDRSRAVSTTPLPSRFEAETLTTEFMQHIEANAPQAYGMAASSFAQLCEMVYPNPQKASPSIPVASMSMARFHVFMAMATGMKLRIKDSPESTNALLDTCYDLAMQQATGSTFWQENGGVEAAQMLVIFASIRKTPNRDPTPLQHSFTW</sequence>
<dbReference type="OrthoDB" id="9986881at2759"/>
<evidence type="ECO:0000313" key="2">
    <source>
        <dbReference type="EMBL" id="KAJ4336877.1"/>
    </source>
</evidence>
<gene>
    <name evidence="2" type="ORF">N0V87_005093</name>
</gene>
<keyword evidence="3" id="KW-1185">Reference proteome</keyword>
<feature type="region of interest" description="Disordered" evidence="1">
    <location>
        <begin position="104"/>
        <end position="196"/>
    </location>
</feature>
<proteinExistence type="predicted"/>
<organism evidence="2 3">
    <name type="scientific">Didymella glomerata</name>
    <dbReference type="NCBI Taxonomy" id="749621"/>
    <lineage>
        <taxon>Eukaryota</taxon>
        <taxon>Fungi</taxon>
        <taxon>Dikarya</taxon>
        <taxon>Ascomycota</taxon>
        <taxon>Pezizomycotina</taxon>
        <taxon>Dothideomycetes</taxon>
        <taxon>Pleosporomycetidae</taxon>
        <taxon>Pleosporales</taxon>
        <taxon>Pleosporineae</taxon>
        <taxon>Didymellaceae</taxon>
        <taxon>Didymella</taxon>
    </lineage>
</organism>
<accession>A0A9W9C192</accession>
<reference evidence="2" key="1">
    <citation type="submission" date="2022-10" db="EMBL/GenBank/DDBJ databases">
        <title>Tapping the CABI collections for fungal endophytes: first genome assemblies for Collariella, Neodidymelliopsis, Ascochyta clinopodiicola, Didymella pomorum, Didymosphaeria variabile, Neocosmospora piperis and Neocucurbitaria cava.</title>
        <authorList>
            <person name="Hill R."/>
        </authorList>
    </citation>
    <scope>NUCLEOTIDE SEQUENCE</scope>
    <source>
        <strain evidence="2">IMI 360193</strain>
    </source>
</reference>
<protein>
    <submittedName>
        <fullName evidence="2">Uncharacterized protein</fullName>
    </submittedName>
</protein>
<evidence type="ECO:0000313" key="3">
    <source>
        <dbReference type="Proteomes" id="UP001140562"/>
    </source>
</evidence>
<dbReference type="Proteomes" id="UP001140562">
    <property type="component" value="Unassembled WGS sequence"/>
</dbReference>
<evidence type="ECO:0000256" key="1">
    <source>
        <dbReference type="SAM" id="MobiDB-lite"/>
    </source>
</evidence>
<name>A0A9W9C192_9PLEO</name>
<dbReference type="EMBL" id="JAPEUV010000044">
    <property type="protein sequence ID" value="KAJ4336877.1"/>
    <property type="molecule type" value="Genomic_DNA"/>
</dbReference>
<feature type="region of interest" description="Disordered" evidence="1">
    <location>
        <begin position="208"/>
        <end position="237"/>
    </location>
</feature>
<dbReference type="AlphaFoldDB" id="A0A9W9C192"/>
<comment type="caution">
    <text evidence="2">The sequence shown here is derived from an EMBL/GenBank/DDBJ whole genome shotgun (WGS) entry which is preliminary data.</text>
</comment>